<dbReference type="InterPro" id="IPR011009">
    <property type="entry name" value="Kinase-like_dom_sf"/>
</dbReference>
<dbReference type="EC" id="2.7.11.1" evidence="1"/>
<keyword evidence="3" id="KW-0808">Transferase</keyword>
<evidence type="ECO:0000313" key="11">
    <source>
        <dbReference type="Proteomes" id="UP000728185"/>
    </source>
</evidence>
<accession>A0A8E0RSP2</accession>
<dbReference type="InterPro" id="IPR000719">
    <property type="entry name" value="Prot_kinase_dom"/>
</dbReference>
<evidence type="ECO:0000256" key="8">
    <source>
        <dbReference type="ARBA" id="ARBA00048679"/>
    </source>
</evidence>
<dbReference type="SUPFAM" id="SSF56112">
    <property type="entry name" value="Protein kinase-like (PK-like)"/>
    <property type="match status" value="1"/>
</dbReference>
<dbReference type="PANTHER" id="PTHR24419:SF18">
    <property type="entry name" value="SERINE_THREONINE-PROTEIN KINASE HASPIN"/>
    <property type="match status" value="1"/>
</dbReference>
<keyword evidence="4" id="KW-0547">Nucleotide-binding</keyword>
<protein>
    <recommendedName>
        <fullName evidence="1">non-specific serine/threonine protein kinase</fullName>
        <ecNumber evidence="1">2.7.11.1</ecNumber>
    </recommendedName>
</protein>
<dbReference type="PANTHER" id="PTHR24419">
    <property type="entry name" value="INTERLEUKIN-1 RECEPTOR-ASSOCIATED KINASE"/>
    <property type="match status" value="1"/>
</dbReference>
<name>A0A8E0RSP2_9TREM</name>
<dbReference type="GO" id="GO:0005524">
    <property type="term" value="F:ATP binding"/>
    <property type="evidence" value="ECO:0007669"/>
    <property type="project" value="UniProtKB-KW"/>
</dbReference>
<dbReference type="EMBL" id="LUCM01008570">
    <property type="protein sequence ID" value="KAA0188185.1"/>
    <property type="molecule type" value="Genomic_DNA"/>
</dbReference>
<evidence type="ECO:0000256" key="1">
    <source>
        <dbReference type="ARBA" id="ARBA00012513"/>
    </source>
</evidence>
<dbReference type="GO" id="GO:0005737">
    <property type="term" value="C:cytoplasm"/>
    <property type="evidence" value="ECO:0007669"/>
    <property type="project" value="TreeGrafter"/>
</dbReference>
<keyword evidence="6" id="KW-0067">ATP-binding</keyword>
<dbReference type="Proteomes" id="UP000728185">
    <property type="component" value="Unassembled WGS sequence"/>
</dbReference>
<evidence type="ECO:0000259" key="9">
    <source>
        <dbReference type="PROSITE" id="PS50011"/>
    </source>
</evidence>
<dbReference type="GO" id="GO:0005634">
    <property type="term" value="C:nucleus"/>
    <property type="evidence" value="ECO:0007669"/>
    <property type="project" value="TreeGrafter"/>
</dbReference>
<evidence type="ECO:0000256" key="3">
    <source>
        <dbReference type="ARBA" id="ARBA00022679"/>
    </source>
</evidence>
<evidence type="ECO:0000256" key="2">
    <source>
        <dbReference type="ARBA" id="ARBA00022527"/>
    </source>
</evidence>
<dbReference type="Gene3D" id="3.30.200.20">
    <property type="entry name" value="Phosphorylase Kinase, domain 1"/>
    <property type="match status" value="1"/>
</dbReference>
<organism evidence="10 11">
    <name type="scientific">Fasciolopsis buskii</name>
    <dbReference type="NCBI Taxonomy" id="27845"/>
    <lineage>
        <taxon>Eukaryota</taxon>
        <taxon>Metazoa</taxon>
        <taxon>Spiralia</taxon>
        <taxon>Lophotrochozoa</taxon>
        <taxon>Platyhelminthes</taxon>
        <taxon>Trematoda</taxon>
        <taxon>Digenea</taxon>
        <taxon>Plagiorchiida</taxon>
        <taxon>Echinostomata</taxon>
        <taxon>Echinostomatoidea</taxon>
        <taxon>Fasciolidae</taxon>
        <taxon>Fasciolopsis</taxon>
    </lineage>
</organism>
<comment type="catalytic activity">
    <reaction evidence="8">
        <text>L-seryl-[protein] + ATP = O-phospho-L-seryl-[protein] + ADP + H(+)</text>
        <dbReference type="Rhea" id="RHEA:17989"/>
        <dbReference type="Rhea" id="RHEA-COMP:9863"/>
        <dbReference type="Rhea" id="RHEA-COMP:11604"/>
        <dbReference type="ChEBI" id="CHEBI:15378"/>
        <dbReference type="ChEBI" id="CHEBI:29999"/>
        <dbReference type="ChEBI" id="CHEBI:30616"/>
        <dbReference type="ChEBI" id="CHEBI:83421"/>
        <dbReference type="ChEBI" id="CHEBI:456216"/>
        <dbReference type="EC" id="2.7.11.1"/>
    </reaction>
</comment>
<keyword evidence="11" id="KW-1185">Reference proteome</keyword>
<dbReference type="Pfam" id="PF12330">
    <property type="entry name" value="Haspin_kinase"/>
    <property type="match status" value="1"/>
</dbReference>
<dbReference type="Gene3D" id="1.10.510.10">
    <property type="entry name" value="Transferase(Phosphotransferase) domain 1"/>
    <property type="match status" value="1"/>
</dbReference>
<feature type="domain" description="Protein kinase" evidence="9">
    <location>
        <begin position="13"/>
        <end position="365"/>
    </location>
</feature>
<gene>
    <name evidence="10" type="ORF">FBUS_09179</name>
</gene>
<sequence>TLFCPRSLLRSRKRRLIKIGEGCFGEVFCCPARMKAPNDTERKSCLTTPSLEEEMVAVKLVPIEGSVKFNGEAQKSYDEVLSEVIIAKELTALSYGMHNQTEGFVQLKQVHLIRGPLPVYLIKAWEKFDSEKKSENDHPRMFPKDQAWLALETHFSGSALEDSAIPCPVARLSVLRQVALSLAVAECELSFEHRDLHWGNVLIRPAQPNHVEQSDPCRFCDYEAPLSTFRLNGRAFRVPTHGLQTSIIDFTLSRLEQGGGVVYVDLSSDPTLFESKGDYQFDVYRLMRQHNRDNWKKFNPKTNVMWLDYLAKKLSFGNCMKFQSDSRHSECIKLLTALELDLQDRNYKSAYDLVLNQSSFKNLEV</sequence>
<feature type="non-terminal residue" evidence="10">
    <location>
        <position position="1"/>
    </location>
</feature>
<dbReference type="PROSITE" id="PS50011">
    <property type="entry name" value="PROTEIN_KINASE_DOM"/>
    <property type="match status" value="1"/>
</dbReference>
<dbReference type="OrthoDB" id="6161556at2759"/>
<evidence type="ECO:0000256" key="7">
    <source>
        <dbReference type="ARBA" id="ARBA00047899"/>
    </source>
</evidence>
<evidence type="ECO:0000256" key="5">
    <source>
        <dbReference type="ARBA" id="ARBA00022777"/>
    </source>
</evidence>
<dbReference type="SMART" id="SM01331">
    <property type="entry name" value="DUF3635"/>
    <property type="match status" value="1"/>
</dbReference>
<comment type="catalytic activity">
    <reaction evidence="7">
        <text>L-threonyl-[protein] + ATP = O-phospho-L-threonyl-[protein] + ADP + H(+)</text>
        <dbReference type="Rhea" id="RHEA:46608"/>
        <dbReference type="Rhea" id="RHEA-COMP:11060"/>
        <dbReference type="Rhea" id="RHEA-COMP:11605"/>
        <dbReference type="ChEBI" id="CHEBI:15378"/>
        <dbReference type="ChEBI" id="CHEBI:30013"/>
        <dbReference type="ChEBI" id="CHEBI:30616"/>
        <dbReference type="ChEBI" id="CHEBI:61977"/>
        <dbReference type="ChEBI" id="CHEBI:456216"/>
        <dbReference type="EC" id="2.7.11.1"/>
    </reaction>
</comment>
<keyword evidence="2" id="KW-0723">Serine/threonine-protein kinase</keyword>
<dbReference type="GO" id="GO:0072354">
    <property type="term" value="F:histone H3T3 kinase activity"/>
    <property type="evidence" value="ECO:0007669"/>
    <property type="project" value="TreeGrafter"/>
</dbReference>
<evidence type="ECO:0000256" key="4">
    <source>
        <dbReference type="ARBA" id="ARBA00022741"/>
    </source>
</evidence>
<evidence type="ECO:0000256" key="6">
    <source>
        <dbReference type="ARBA" id="ARBA00022840"/>
    </source>
</evidence>
<dbReference type="GO" id="GO:0035556">
    <property type="term" value="P:intracellular signal transduction"/>
    <property type="evidence" value="ECO:0007669"/>
    <property type="project" value="TreeGrafter"/>
</dbReference>
<dbReference type="AlphaFoldDB" id="A0A8E0RSP2"/>
<keyword evidence="5 10" id="KW-0418">Kinase</keyword>
<dbReference type="InterPro" id="IPR024604">
    <property type="entry name" value="GSG2_C"/>
</dbReference>
<dbReference type="GO" id="GO:0000278">
    <property type="term" value="P:mitotic cell cycle"/>
    <property type="evidence" value="ECO:0007669"/>
    <property type="project" value="TreeGrafter"/>
</dbReference>
<reference evidence="10" key="1">
    <citation type="submission" date="2019-05" db="EMBL/GenBank/DDBJ databases">
        <title>Annotation for the trematode Fasciolopsis buski.</title>
        <authorList>
            <person name="Choi Y.-J."/>
        </authorList>
    </citation>
    <scope>NUCLEOTIDE SEQUENCE</scope>
    <source>
        <strain evidence="10">HT</strain>
        <tissue evidence="10">Whole worm</tissue>
    </source>
</reference>
<comment type="caution">
    <text evidence="10">The sequence shown here is derived from an EMBL/GenBank/DDBJ whole genome shotgun (WGS) entry which is preliminary data.</text>
</comment>
<evidence type="ECO:0000313" key="10">
    <source>
        <dbReference type="EMBL" id="KAA0188185.1"/>
    </source>
</evidence>
<proteinExistence type="predicted"/>